<accession>A0A6L5Z5T5</accession>
<gene>
    <name evidence="3" type="ORF">GE300_20500</name>
</gene>
<evidence type="ECO:0000313" key="3">
    <source>
        <dbReference type="EMBL" id="MSU91941.1"/>
    </source>
</evidence>
<evidence type="ECO:0000256" key="1">
    <source>
        <dbReference type="SAM" id="SignalP"/>
    </source>
</evidence>
<keyword evidence="4" id="KW-1185">Reference proteome</keyword>
<dbReference type="RefSeq" id="WP_154449371.1">
    <property type="nucleotide sequence ID" value="NZ_WIND01000030.1"/>
</dbReference>
<name>A0A6L5Z5T5_9RHOB</name>
<protein>
    <submittedName>
        <fullName evidence="3">SH3 domain-containing protein</fullName>
    </submittedName>
</protein>
<organism evidence="3 4">
    <name type="scientific">Halovulum marinum</name>
    <dbReference type="NCBI Taxonomy" id="2662447"/>
    <lineage>
        <taxon>Bacteria</taxon>
        <taxon>Pseudomonadati</taxon>
        <taxon>Pseudomonadota</taxon>
        <taxon>Alphaproteobacteria</taxon>
        <taxon>Rhodobacterales</taxon>
        <taxon>Paracoccaceae</taxon>
        <taxon>Halovulum</taxon>
    </lineage>
</organism>
<feature type="chain" id="PRO_5026684792" evidence="1">
    <location>
        <begin position="22"/>
        <end position="214"/>
    </location>
</feature>
<evidence type="ECO:0000259" key="2">
    <source>
        <dbReference type="Pfam" id="PF08239"/>
    </source>
</evidence>
<dbReference type="Gene3D" id="2.30.30.40">
    <property type="entry name" value="SH3 Domains"/>
    <property type="match status" value="1"/>
</dbReference>
<dbReference type="Pfam" id="PF08239">
    <property type="entry name" value="SH3_3"/>
    <property type="match status" value="1"/>
</dbReference>
<dbReference type="AlphaFoldDB" id="A0A6L5Z5T5"/>
<feature type="domain" description="SH3b" evidence="2">
    <location>
        <begin position="42"/>
        <end position="95"/>
    </location>
</feature>
<comment type="caution">
    <text evidence="3">The sequence shown here is derived from an EMBL/GenBank/DDBJ whole genome shotgun (WGS) entry which is preliminary data.</text>
</comment>
<reference evidence="3 4" key="1">
    <citation type="submission" date="2019-10" db="EMBL/GenBank/DDBJ databases">
        <title>Cognatihalovulum marinum gen. nov. sp. nov., a new member of the family Rhodobacteraceae isolated from deep seawater of the Northwest Indian Ocean.</title>
        <authorList>
            <person name="Ruan C."/>
            <person name="Wang J."/>
            <person name="Zheng X."/>
            <person name="Song L."/>
            <person name="Zhu Y."/>
            <person name="Huang Y."/>
            <person name="Lu Z."/>
            <person name="Du W."/>
            <person name="Huang L."/>
            <person name="Dai X."/>
        </authorList>
    </citation>
    <scope>NUCLEOTIDE SEQUENCE [LARGE SCALE GENOMIC DNA]</scope>
    <source>
        <strain evidence="3 4">2CG4</strain>
    </source>
</reference>
<keyword evidence="1" id="KW-0732">Signal</keyword>
<proteinExistence type="predicted"/>
<evidence type="ECO:0000313" key="4">
    <source>
        <dbReference type="Proteomes" id="UP000474957"/>
    </source>
</evidence>
<dbReference type="Proteomes" id="UP000474957">
    <property type="component" value="Unassembled WGS sequence"/>
</dbReference>
<dbReference type="EMBL" id="WIND01000030">
    <property type="protein sequence ID" value="MSU91941.1"/>
    <property type="molecule type" value="Genomic_DNA"/>
</dbReference>
<feature type="signal peptide" evidence="1">
    <location>
        <begin position="1"/>
        <end position="21"/>
    </location>
</feature>
<sequence>MLRTLPALLLLLLLLPALVPAARAQAPTLPALHDVTGVTAPDVLNVRENPRASAGVLGALPADATGIEVVALSDSGDWGRINLGERSGWVSMRYLVPAPGADGQALVFDRPLRCVGTEPFWSLASDGTALSWSRPGAEPLPVEPQLTARAAGRPAYRDALDALIDGQDRLTAVVRSAACSDGMSDTAYGLSVDALVQDADGGRLLTGCCTIAPQ</sequence>
<dbReference type="InterPro" id="IPR003646">
    <property type="entry name" value="SH3-like_bac-type"/>
</dbReference>